<evidence type="ECO:0008006" key="4">
    <source>
        <dbReference type="Google" id="ProtNLM"/>
    </source>
</evidence>
<organism evidence="2 3">
    <name type="scientific">Phialocephala subalpina</name>
    <dbReference type="NCBI Taxonomy" id="576137"/>
    <lineage>
        <taxon>Eukaryota</taxon>
        <taxon>Fungi</taxon>
        <taxon>Dikarya</taxon>
        <taxon>Ascomycota</taxon>
        <taxon>Pezizomycotina</taxon>
        <taxon>Leotiomycetes</taxon>
        <taxon>Helotiales</taxon>
        <taxon>Mollisiaceae</taxon>
        <taxon>Phialocephala</taxon>
        <taxon>Phialocephala fortinii species complex</taxon>
    </lineage>
</organism>
<sequence length="263" mass="26819">MRFSRLPPTLLTLIFALNVDTTFAEPGKNDGSGETVDIFAVDYPIVAYVVDSGKHNAETTYHIACASSAATSDCNFAQPYTLIQGASTVSFEFTAPVATSTTSASSPALTQSFTLGCALASKTALTMDCKATGLVEDLDVPVTTSQEFSFTGTAAQAFFKAVTVVTKTEDLLTHTPGATSSSAKASITGEVFLEGSNFKGKAVTTGEVTSASSSVVTGIVVAEMATASATVTKSSGAGRIAGSGNGVLYTGLVMVGFFGLGML</sequence>
<protein>
    <recommendedName>
        <fullName evidence="4">GPI anchored cell wall protein</fullName>
    </recommendedName>
</protein>
<proteinExistence type="predicted"/>
<feature type="signal peptide" evidence="1">
    <location>
        <begin position="1"/>
        <end position="24"/>
    </location>
</feature>
<keyword evidence="1" id="KW-0732">Signal</keyword>
<dbReference type="AlphaFoldDB" id="A0A1L7XE12"/>
<reference evidence="2 3" key="1">
    <citation type="submission" date="2016-03" db="EMBL/GenBank/DDBJ databases">
        <authorList>
            <person name="Ploux O."/>
        </authorList>
    </citation>
    <scope>NUCLEOTIDE SEQUENCE [LARGE SCALE GENOMIC DNA]</scope>
    <source>
        <strain evidence="2 3">UAMH 11012</strain>
    </source>
</reference>
<accession>A0A1L7XE12</accession>
<name>A0A1L7XE12_9HELO</name>
<gene>
    <name evidence="2" type="ORF">PAC_13177</name>
</gene>
<dbReference type="OrthoDB" id="4991875at2759"/>
<evidence type="ECO:0000313" key="3">
    <source>
        <dbReference type="Proteomes" id="UP000184330"/>
    </source>
</evidence>
<keyword evidence="3" id="KW-1185">Reference proteome</keyword>
<dbReference type="Proteomes" id="UP000184330">
    <property type="component" value="Unassembled WGS sequence"/>
</dbReference>
<feature type="chain" id="PRO_5012928034" description="GPI anchored cell wall protein" evidence="1">
    <location>
        <begin position="25"/>
        <end position="263"/>
    </location>
</feature>
<dbReference type="EMBL" id="FJOG01000023">
    <property type="protein sequence ID" value="CZR63280.1"/>
    <property type="molecule type" value="Genomic_DNA"/>
</dbReference>
<evidence type="ECO:0000313" key="2">
    <source>
        <dbReference type="EMBL" id="CZR63280.1"/>
    </source>
</evidence>
<evidence type="ECO:0000256" key="1">
    <source>
        <dbReference type="SAM" id="SignalP"/>
    </source>
</evidence>